<dbReference type="InterPro" id="IPR035959">
    <property type="entry name" value="RutC-like_sf"/>
</dbReference>
<reference evidence="1 2" key="1">
    <citation type="submission" date="2020-03" db="EMBL/GenBank/DDBJ databases">
        <authorList>
            <consortium name="Genoscope - CEA"/>
            <person name="William W."/>
        </authorList>
    </citation>
    <scope>NUCLEOTIDE SEQUENCE [LARGE SCALE GENOMIC DNA]</scope>
    <source>
        <strain evidence="2">DSM 16959</strain>
    </source>
</reference>
<dbReference type="EMBL" id="LR778301">
    <property type="protein sequence ID" value="CAB1370009.1"/>
    <property type="molecule type" value="Genomic_DNA"/>
</dbReference>
<dbReference type="Pfam" id="PF01042">
    <property type="entry name" value="Ribonuc_L-PSP"/>
    <property type="match status" value="1"/>
</dbReference>
<gene>
    <name evidence="1" type="ORF">DENOEST_2850</name>
</gene>
<accession>A0A6S6XVM2</accession>
<dbReference type="RefSeq" id="WP_145771034.1">
    <property type="nucleotide sequence ID" value="NZ_LR778301.1"/>
</dbReference>
<proteinExistence type="predicted"/>
<name>A0A6S6XVM2_9PROT</name>
<dbReference type="SUPFAM" id="SSF55298">
    <property type="entry name" value="YjgF-like"/>
    <property type="match status" value="1"/>
</dbReference>
<organism evidence="1 2">
    <name type="scientific">Denitratisoma oestradiolicum</name>
    <dbReference type="NCBI Taxonomy" id="311182"/>
    <lineage>
        <taxon>Bacteria</taxon>
        <taxon>Pseudomonadati</taxon>
        <taxon>Pseudomonadota</taxon>
        <taxon>Betaproteobacteria</taxon>
        <taxon>Nitrosomonadales</taxon>
        <taxon>Sterolibacteriaceae</taxon>
        <taxon>Denitratisoma</taxon>
    </lineage>
</organism>
<evidence type="ECO:0000313" key="1">
    <source>
        <dbReference type="EMBL" id="CAB1370009.1"/>
    </source>
</evidence>
<dbReference type="InterPro" id="IPR006175">
    <property type="entry name" value="YjgF/YER057c/UK114"/>
</dbReference>
<evidence type="ECO:0000313" key="2">
    <source>
        <dbReference type="Proteomes" id="UP000515733"/>
    </source>
</evidence>
<dbReference type="PANTHER" id="PTHR43857">
    <property type="entry name" value="BLR7761 PROTEIN"/>
    <property type="match status" value="1"/>
</dbReference>
<dbReference type="Proteomes" id="UP000515733">
    <property type="component" value="Chromosome"/>
</dbReference>
<dbReference type="OrthoDB" id="9803101at2"/>
<protein>
    <submittedName>
        <fullName evidence="1">RidA family protein</fullName>
    </submittedName>
</protein>
<dbReference type="CDD" id="cd00448">
    <property type="entry name" value="YjgF_YER057c_UK114_family"/>
    <property type="match status" value="1"/>
</dbReference>
<dbReference type="PANTHER" id="PTHR43857:SF1">
    <property type="entry name" value="YJGH FAMILY PROTEIN"/>
    <property type="match status" value="1"/>
</dbReference>
<sequence length="134" mass="14173">MPKQHINPDTLMKMPSYSQVVVASGSRTVYVAGQGAFDNQMRLVGEGDYYAQTVKAFQNLVTALEAGGAKLSDVVSSVMYVKHLTPEALEQFSRATSVALGGKAFPPNASTMVGVQALGHPDMLVEISAVAVID</sequence>
<dbReference type="KEGG" id="doe:DENOEST_2850"/>
<keyword evidence="2" id="KW-1185">Reference proteome</keyword>
<dbReference type="AlphaFoldDB" id="A0A6S6XVM2"/>
<dbReference type="Gene3D" id="3.30.1330.40">
    <property type="entry name" value="RutC-like"/>
    <property type="match status" value="1"/>
</dbReference>